<evidence type="ECO:0000256" key="1">
    <source>
        <dbReference type="SAM" id="Phobius"/>
    </source>
</evidence>
<name>A0ABD8B337_PAEAM</name>
<geneLocation type="plasmid" evidence="2 3">
    <name>pY5S7-2</name>
</geneLocation>
<accession>A0ABD8B337</accession>
<proteinExistence type="predicted"/>
<keyword evidence="2" id="KW-0614">Plasmid</keyword>
<organism evidence="2 3">
    <name type="scientific">Paenibacillus amylolyticus</name>
    <dbReference type="NCBI Taxonomy" id="1451"/>
    <lineage>
        <taxon>Bacteria</taxon>
        <taxon>Bacillati</taxon>
        <taxon>Bacillota</taxon>
        <taxon>Bacilli</taxon>
        <taxon>Bacillales</taxon>
        <taxon>Paenibacillaceae</taxon>
        <taxon>Paenibacillus</taxon>
    </lineage>
</organism>
<evidence type="ECO:0000313" key="2">
    <source>
        <dbReference type="EMBL" id="WWP24100.1"/>
    </source>
</evidence>
<gene>
    <name evidence="2" type="ORF">V6668_32010</name>
</gene>
<sequence>MPKVLGLILIGILVIAFISDYLVVNSVYENSGRGIEHAIDAGIVKAGYVTDAQSGFVQLNQASLDAAIRSEFIRNLKLDATMKNPVMKDTSMDISIDYTSSDVPWISVQFKTNVSFLLPFITYPVTINRSIAYESVYK</sequence>
<evidence type="ECO:0008006" key="4">
    <source>
        <dbReference type="Google" id="ProtNLM"/>
    </source>
</evidence>
<dbReference type="Proteomes" id="UP001364764">
    <property type="component" value="Plasmid pY5S7-2"/>
</dbReference>
<evidence type="ECO:0000313" key="3">
    <source>
        <dbReference type="Proteomes" id="UP001364764"/>
    </source>
</evidence>
<dbReference type="GeneID" id="93480201"/>
<keyword evidence="1" id="KW-0812">Transmembrane</keyword>
<dbReference type="RefSeq" id="WP_338709189.1">
    <property type="nucleotide sequence ID" value="NZ_CP145894.1"/>
</dbReference>
<keyword evidence="1" id="KW-1133">Transmembrane helix</keyword>
<keyword evidence="1" id="KW-0472">Membrane</keyword>
<protein>
    <recommendedName>
        <fullName evidence="4">DUF4320 family protein</fullName>
    </recommendedName>
</protein>
<dbReference type="EMBL" id="CP145894">
    <property type="protein sequence ID" value="WWP24100.1"/>
    <property type="molecule type" value="Genomic_DNA"/>
</dbReference>
<dbReference type="AlphaFoldDB" id="A0ABD8B337"/>
<feature type="transmembrane region" description="Helical" evidence="1">
    <location>
        <begin position="6"/>
        <end position="24"/>
    </location>
</feature>
<reference evidence="2 3" key="1">
    <citation type="submission" date="2024-02" db="EMBL/GenBank/DDBJ databases">
        <title>Complete sequences of two Paenibacillus sp. strains and one Lysinibacillus strain isolated from the environment on STAA medium highlight biotechnological potential.</title>
        <authorList>
            <person name="Attere S.A."/>
            <person name="Piche L.C."/>
            <person name="Intertaglia L."/>
            <person name="Lami R."/>
            <person name="Charette S.J."/>
            <person name="Vincent A.T."/>
        </authorList>
    </citation>
    <scope>NUCLEOTIDE SEQUENCE [LARGE SCALE GENOMIC DNA]</scope>
    <source>
        <strain evidence="2 3">Y5S-7</strain>
        <plasmid evidence="2 3">pY5S7-2</plasmid>
    </source>
</reference>